<proteinExistence type="predicted"/>
<dbReference type="AlphaFoldDB" id="A0A975G302"/>
<sequence length="134" mass="13755">MPKSFAAIVPASHQAAYDAYQFAPAVRIGDQIIVSGVIGFAADMSLPAEFDVQVENAFTQLETVLAEAGASLADVASLTTYHRGDLAAQMPAFIAIKAARLGEPHPAWTAVGVAQLAVPAALIEIAAVAAAPRA</sequence>
<accession>A0A975G302</accession>
<dbReference type="InterPro" id="IPR006175">
    <property type="entry name" value="YjgF/YER057c/UK114"/>
</dbReference>
<dbReference type="RefSeq" id="WP_211939670.1">
    <property type="nucleotide sequence ID" value="NZ_CP073078.1"/>
</dbReference>
<gene>
    <name evidence="1" type="ORF">KCG34_06980</name>
</gene>
<dbReference type="GO" id="GO:0005829">
    <property type="term" value="C:cytosol"/>
    <property type="evidence" value="ECO:0007669"/>
    <property type="project" value="TreeGrafter"/>
</dbReference>
<dbReference type="InterPro" id="IPR035959">
    <property type="entry name" value="RutC-like_sf"/>
</dbReference>
<dbReference type="Gene3D" id="3.30.1330.40">
    <property type="entry name" value="RutC-like"/>
    <property type="match status" value="1"/>
</dbReference>
<reference evidence="1" key="1">
    <citation type="submission" date="2021-04" db="EMBL/GenBank/DDBJ databases">
        <title>The complete genome sequence of Caulobacter sp. S6.</title>
        <authorList>
            <person name="Tang Y."/>
            <person name="Ouyang W."/>
            <person name="Liu Q."/>
            <person name="Huang B."/>
            <person name="Guo Z."/>
            <person name="Lei P."/>
        </authorList>
    </citation>
    <scope>NUCLEOTIDE SEQUENCE</scope>
    <source>
        <strain evidence="1">S6</strain>
    </source>
</reference>
<dbReference type="GO" id="GO:0019239">
    <property type="term" value="F:deaminase activity"/>
    <property type="evidence" value="ECO:0007669"/>
    <property type="project" value="TreeGrafter"/>
</dbReference>
<dbReference type="PANTHER" id="PTHR11803:SF44">
    <property type="entry name" value="RUTC FAMILY PROTEIN YJGH"/>
    <property type="match status" value="1"/>
</dbReference>
<dbReference type="PANTHER" id="PTHR11803">
    <property type="entry name" value="2-IMINOBUTANOATE/2-IMINOPROPANOATE DEAMINASE RIDA"/>
    <property type="match status" value="1"/>
</dbReference>
<evidence type="ECO:0000313" key="2">
    <source>
        <dbReference type="Proteomes" id="UP000676409"/>
    </source>
</evidence>
<dbReference type="Pfam" id="PF01042">
    <property type="entry name" value="Ribonuc_L-PSP"/>
    <property type="match status" value="1"/>
</dbReference>
<dbReference type="Proteomes" id="UP000676409">
    <property type="component" value="Chromosome"/>
</dbReference>
<keyword evidence="2" id="KW-1185">Reference proteome</keyword>
<name>A0A975G302_9CAUL</name>
<dbReference type="SUPFAM" id="SSF55298">
    <property type="entry name" value="YjgF-like"/>
    <property type="match status" value="1"/>
</dbReference>
<protein>
    <submittedName>
        <fullName evidence="1">RidA family protein</fullName>
    </submittedName>
</protein>
<organism evidence="1 2">
    <name type="scientific">Phenylobacterium montanum</name>
    <dbReference type="NCBI Taxonomy" id="2823693"/>
    <lineage>
        <taxon>Bacteria</taxon>
        <taxon>Pseudomonadati</taxon>
        <taxon>Pseudomonadota</taxon>
        <taxon>Alphaproteobacteria</taxon>
        <taxon>Caulobacterales</taxon>
        <taxon>Caulobacteraceae</taxon>
        <taxon>Phenylobacterium</taxon>
    </lineage>
</organism>
<dbReference type="KEGG" id="caul:KCG34_06980"/>
<evidence type="ECO:0000313" key="1">
    <source>
        <dbReference type="EMBL" id="QUD89618.1"/>
    </source>
</evidence>
<dbReference type="EMBL" id="CP073078">
    <property type="protein sequence ID" value="QUD89618.1"/>
    <property type="molecule type" value="Genomic_DNA"/>
</dbReference>